<dbReference type="Proteomes" id="UP001163846">
    <property type="component" value="Unassembled WGS sequence"/>
</dbReference>
<feature type="region of interest" description="Disordered" evidence="1">
    <location>
        <begin position="156"/>
        <end position="203"/>
    </location>
</feature>
<evidence type="ECO:0000256" key="1">
    <source>
        <dbReference type="SAM" id="MobiDB-lite"/>
    </source>
</evidence>
<organism evidence="2 3">
    <name type="scientific">Lentinula raphanica</name>
    <dbReference type="NCBI Taxonomy" id="153919"/>
    <lineage>
        <taxon>Eukaryota</taxon>
        <taxon>Fungi</taxon>
        <taxon>Dikarya</taxon>
        <taxon>Basidiomycota</taxon>
        <taxon>Agaricomycotina</taxon>
        <taxon>Agaricomycetes</taxon>
        <taxon>Agaricomycetidae</taxon>
        <taxon>Agaricales</taxon>
        <taxon>Marasmiineae</taxon>
        <taxon>Omphalotaceae</taxon>
        <taxon>Lentinula</taxon>
    </lineage>
</organism>
<keyword evidence="3" id="KW-1185">Reference proteome</keyword>
<evidence type="ECO:0000313" key="2">
    <source>
        <dbReference type="EMBL" id="KAJ3839440.1"/>
    </source>
</evidence>
<reference evidence="2" key="1">
    <citation type="submission" date="2022-08" db="EMBL/GenBank/DDBJ databases">
        <authorList>
            <consortium name="DOE Joint Genome Institute"/>
            <person name="Min B."/>
            <person name="Riley R."/>
            <person name="Sierra-Patev S."/>
            <person name="Naranjo-Ortiz M."/>
            <person name="Looney B."/>
            <person name="Konkel Z."/>
            <person name="Slot J.C."/>
            <person name="Sakamoto Y."/>
            <person name="Steenwyk J.L."/>
            <person name="Rokas A."/>
            <person name="Carro J."/>
            <person name="Camarero S."/>
            <person name="Ferreira P."/>
            <person name="Molpeceres G."/>
            <person name="Ruiz-Duenas F.J."/>
            <person name="Serrano A."/>
            <person name="Henrissat B."/>
            <person name="Drula E."/>
            <person name="Hughes K.W."/>
            <person name="Mata J.L."/>
            <person name="Ishikawa N.K."/>
            <person name="Vargas-Isla R."/>
            <person name="Ushijima S."/>
            <person name="Smith C.A."/>
            <person name="Ahrendt S."/>
            <person name="Andreopoulos W."/>
            <person name="He G."/>
            <person name="Labutti K."/>
            <person name="Lipzen A."/>
            <person name="Ng V."/>
            <person name="Sandor L."/>
            <person name="Barry K."/>
            <person name="Martinez A.T."/>
            <person name="Xiao Y."/>
            <person name="Gibbons J.G."/>
            <person name="Terashima K."/>
            <person name="Hibbett D.S."/>
            <person name="Grigoriev I.V."/>
        </authorList>
    </citation>
    <scope>NUCLEOTIDE SEQUENCE</scope>
    <source>
        <strain evidence="2">TFB9207</strain>
    </source>
</reference>
<feature type="compositionally biased region" description="Low complexity" evidence="1">
    <location>
        <begin position="157"/>
        <end position="193"/>
    </location>
</feature>
<dbReference type="AlphaFoldDB" id="A0AA38PB48"/>
<comment type="caution">
    <text evidence="2">The sequence shown here is derived from an EMBL/GenBank/DDBJ whole genome shotgun (WGS) entry which is preliminary data.</text>
</comment>
<accession>A0AA38PB48</accession>
<protein>
    <submittedName>
        <fullName evidence="2">Uncharacterized protein</fullName>
    </submittedName>
</protein>
<gene>
    <name evidence="2" type="ORF">F5878DRAFT_616529</name>
</gene>
<sequence length="305" mass="34435">MPRISKANQTYVQETATMWHKYDCIYAKHAAIIRTYPNYQDVVKTTYLTEVAPLPENFMPEDQTERDEFAKQMEECVRTYTNPDNLLDHLRVASAAFFLCRKFSRDIRDRGRQVRLETLRAVTALQRAYPYSREPHIGLDIASGSSQLPLPAATTRSTVAMTPTPAATTSSLSTPTTAPSTAAATPSTAATTSNRPRRKDAPERFPLAIPVENPFNWSQVDRMRTTPIPPQQLQQWRDKPETLPLHQFFVGDVDGNEEAFKVVALTIMASERLYYVQFVDDEEAVGYASNDFLDILAEARIAKPN</sequence>
<name>A0AA38PB48_9AGAR</name>
<proteinExistence type="predicted"/>
<evidence type="ECO:0000313" key="3">
    <source>
        <dbReference type="Proteomes" id="UP001163846"/>
    </source>
</evidence>
<dbReference type="EMBL" id="MU806128">
    <property type="protein sequence ID" value="KAJ3839440.1"/>
    <property type="molecule type" value="Genomic_DNA"/>
</dbReference>